<proteinExistence type="predicted"/>
<feature type="non-terminal residue" evidence="4">
    <location>
        <position position="1"/>
    </location>
</feature>
<dbReference type="OrthoDB" id="671595at2759"/>
<evidence type="ECO:0000256" key="2">
    <source>
        <dbReference type="ARBA" id="ARBA00022900"/>
    </source>
</evidence>
<reference evidence="4" key="1">
    <citation type="submission" date="2021-04" db="EMBL/GenBank/DDBJ databases">
        <authorList>
            <person name="Chebbi M.A.C M."/>
        </authorList>
    </citation>
    <scope>NUCLEOTIDE SEQUENCE</scope>
</reference>
<keyword evidence="1" id="KW-0646">Protease inhibitor</keyword>
<evidence type="ECO:0000313" key="4">
    <source>
        <dbReference type="EMBL" id="CAG5071033.1"/>
    </source>
</evidence>
<feature type="domain" description="Serpin" evidence="3">
    <location>
        <begin position="20"/>
        <end position="114"/>
    </location>
</feature>
<dbReference type="SUPFAM" id="SSF56574">
    <property type="entry name" value="Serpins"/>
    <property type="match status" value="1"/>
</dbReference>
<dbReference type="GO" id="GO:0004867">
    <property type="term" value="F:serine-type endopeptidase inhibitor activity"/>
    <property type="evidence" value="ECO:0007669"/>
    <property type="project" value="UniProtKB-KW"/>
</dbReference>
<evidence type="ECO:0000259" key="3">
    <source>
        <dbReference type="Pfam" id="PF00079"/>
    </source>
</evidence>
<dbReference type="AlphaFoldDB" id="A0A8J2ELN5"/>
<keyword evidence="2" id="KW-0722">Serine protease inhibitor</keyword>
<dbReference type="Pfam" id="PF00079">
    <property type="entry name" value="Serpin"/>
    <property type="match status" value="1"/>
</dbReference>
<protein>
    <recommendedName>
        <fullName evidence="3">Serpin domain-containing protein</fullName>
    </recommendedName>
</protein>
<organism evidence="4 5">
    <name type="scientific">Cotesia congregata</name>
    <name type="common">Parasitoid wasp</name>
    <name type="synonym">Apanteles congregatus</name>
    <dbReference type="NCBI Taxonomy" id="51543"/>
    <lineage>
        <taxon>Eukaryota</taxon>
        <taxon>Metazoa</taxon>
        <taxon>Ecdysozoa</taxon>
        <taxon>Arthropoda</taxon>
        <taxon>Hexapoda</taxon>
        <taxon>Insecta</taxon>
        <taxon>Pterygota</taxon>
        <taxon>Neoptera</taxon>
        <taxon>Endopterygota</taxon>
        <taxon>Hymenoptera</taxon>
        <taxon>Apocrita</taxon>
        <taxon>Ichneumonoidea</taxon>
        <taxon>Braconidae</taxon>
        <taxon>Microgastrinae</taxon>
        <taxon>Cotesia</taxon>
    </lineage>
</organism>
<sequence>NDNPPTANPNTNKLLISSKLNFTLEALKQSALLETKDNLFFSPHSLHEALTLAFFGARGTTEEGLRQALRIPDSLSKVDIQRSYALEKSLKEFAALTGNVSTNYEFKTANRLWI</sequence>
<evidence type="ECO:0000256" key="1">
    <source>
        <dbReference type="ARBA" id="ARBA00022690"/>
    </source>
</evidence>
<comment type="caution">
    <text evidence="4">The sequence shown here is derived from an EMBL/GenBank/DDBJ whole genome shotgun (WGS) entry which is preliminary data.</text>
</comment>
<name>A0A8J2ELN5_COTCN</name>
<evidence type="ECO:0000313" key="5">
    <source>
        <dbReference type="Proteomes" id="UP000786811"/>
    </source>
</evidence>
<dbReference type="InterPro" id="IPR023796">
    <property type="entry name" value="Serpin_dom"/>
</dbReference>
<dbReference type="Proteomes" id="UP000786811">
    <property type="component" value="Unassembled WGS sequence"/>
</dbReference>
<dbReference type="InterPro" id="IPR036186">
    <property type="entry name" value="Serpin_sf"/>
</dbReference>
<dbReference type="InterPro" id="IPR042178">
    <property type="entry name" value="Serpin_sf_1"/>
</dbReference>
<dbReference type="EMBL" id="CAJNRD030000232">
    <property type="protein sequence ID" value="CAG5071033.1"/>
    <property type="molecule type" value="Genomic_DNA"/>
</dbReference>
<keyword evidence="5" id="KW-1185">Reference proteome</keyword>
<gene>
    <name evidence="4" type="ORF">HICCMSTLAB_LOCUS31</name>
</gene>
<dbReference type="Gene3D" id="3.30.497.10">
    <property type="entry name" value="Antithrombin, subunit I, domain 2"/>
    <property type="match status" value="1"/>
</dbReference>
<accession>A0A8J2ELN5</accession>
<feature type="non-terminal residue" evidence="4">
    <location>
        <position position="114"/>
    </location>
</feature>